<dbReference type="PROSITE" id="PS01280">
    <property type="entry name" value="GIDA_1"/>
    <property type="match status" value="1"/>
</dbReference>
<dbReference type="Pfam" id="PF13932">
    <property type="entry name" value="SAM_GIDA_C"/>
    <property type="match status" value="1"/>
</dbReference>
<dbReference type="InterPro" id="IPR049312">
    <property type="entry name" value="GIDA_C_N"/>
</dbReference>
<comment type="cofactor">
    <cofactor evidence="1 11">
        <name>FAD</name>
        <dbReference type="ChEBI" id="CHEBI:57692"/>
    </cofactor>
</comment>
<dbReference type="PROSITE" id="PS01281">
    <property type="entry name" value="GIDA_2"/>
    <property type="match status" value="1"/>
</dbReference>
<dbReference type="RefSeq" id="WP_068880588.1">
    <property type="nucleotide sequence ID" value="NZ_LNTU01000001.1"/>
</dbReference>
<sequence>MQNFDVIIVGGGHAGCEAAAASARFGARTALVTHRFDTIGVMSCNPAIGGLGKGHLVREIDALDGLMGRVADAAGIQFRLLNRRKGPAVRGPRTQADRKLYRLAMQGAIRAQENLTVVEGGVDDLILDGRSISGVKLTDGRVLQTGAVVMTSGTFLRGLIHIGEKKIPAGRMGEQPALGLSDTLKAQGFALGRLKTGTPPRLDGRTIDWAGLDVQKPDEVPVPFSLMTDRITTPQIDCGVTRTTPETHAIIRANLHRSAMYSGSIEGVGPRYCPSVEDKIVKFGDRDGHQIFLEPEGLGDDTVYPNGISTSLPEDVQLALLKTIPGLEHATMLQPGYAIEYDFIDPRELERSLETRKVRGLFLAGQINGTTGYEEAAAQGLLAGLNAARRVGGGEPAVLHRTEAYIGVMVDDLTSRGVSEPYRMFTSRAEFRLSLRADNADQRLTPLADKLGILGESRRGRFAERQATLNTARDLARQLSLTPNMAATHGLRLNKDGVRRSAYDLLAYPDIDLDKLSVIWPEFQSFDPATREALEIEAQYAVYLERQQSDIAVMEREERLLIPEGVEFGAVAGLSNELKQKLLQRKPKSIAEAQRIDGMTPAALALIIAQVRRHGATAQDDMASGRVA</sequence>
<feature type="domain" description="tRNA uridine 5-carboxymethylaminomethyl modification enzyme C-terminal subdomain" evidence="12">
    <location>
        <begin position="538"/>
        <end position="609"/>
    </location>
</feature>
<comment type="similarity">
    <text evidence="3 11">Belongs to the MnmG family.</text>
</comment>
<dbReference type="Pfam" id="PF21680">
    <property type="entry name" value="GIDA_C_1st"/>
    <property type="match status" value="1"/>
</dbReference>
<dbReference type="InterPro" id="IPR044920">
    <property type="entry name" value="MnmG_C_subdom_sf"/>
</dbReference>
<evidence type="ECO:0000313" key="13">
    <source>
        <dbReference type="EMBL" id="KXF79251.1"/>
    </source>
</evidence>
<dbReference type="FunFam" id="3.50.50.60:FF:000002">
    <property type="entry name" value="tRNA uridine 5-carboxymethylaminomethyl modification enzyme MnmG"/>
    <property type="match status" value="1"/>
</dbReference>
<dbReference type="GO" id="GO:0002098">
    <property type="term" value="P:tRNA wobble uridine modification"/>
    <property type="evidence" value="ECO:0007669"/>
    <property type="project" value="InterPro"/>
</dbReference>
<dbReference type="InterPro" id="IPR047001">
    <property type="entry name" value="MnmG_C_subdom"/>
</dbReference>
<comment type="subcellular location">
    <subcellularLocation>
        <location evidence="11">Cytoplasm</location>
    </subcellularLocation>
</comment>
<evidence type="ECO:0000256" key="8">
    <source>
        <dbReference type="ARBA" id="ARBA00023027"/>
    </source>
</evidence>
<dbReference type="Gene3D" id="1.10.10.1800">
    <property type="entry name" value="tRNA uridine 5-carboxymethylaminomethyl modification enzyme MnmG/GidA"/>
    <property type="match status" value="1"/>
</dbReference>
<comment type="caution">
    <text evidence="11">Lacks conserved residue(s) required for the propagation of feature annotation.</text>
</comment>
<dbReference type="InterPro" id="IPR004416">
    <property type="entry name" value="MnmG"/>
</dbReference>
<dbReference type="OrthoDB" id="9815560at2"/>
<gene>
    <name evidence="11" type="primary">mnmG</name>
    <name evidence="11" type="synonym">gidA</name>
    <name evidence="13" type="ORF">ATN84_05905</name>
</gene>
<keyword evidence="5 11" id="KW-0285">Flavoprotein</keyword>
<dbReference type="NCBIfam" id="TIGR00136">
    <property type="entry name" value="mnmG_gidA"/>
    <property type="match status" value="1"/>
</dbReference>
<proteinExistence type="inferred from homology"/>
<keyword evidence="8 11" id="KW-0520">NAD</keyword>
<evidence type="ECO:0000256" key="1">
    <source>
        <dbReference type="ARBA" id="ARBA00001974"/>
    </source>
</evidence>
<keyword evidence="6 11" id="KW-0819">tRNA processing</keyword>
<evidence type="ECO:0000256" key="3">
    <source>
        <dbReference type="ARBA" id="ARBA00007653"/>
    </source>
</evidence>
<dbReference type="SUPFAM" id="SSF51905">
    <property type="entry name" value="FAD/NAD(P)-binding domain"/>
    <property type="match status" value="1"/>
</dbReference>
<dbReference type="SMART" id="SM01228">
    <property type="entry name" value="GIDA_assoc_3"/>
    <property type="match status" value="1"/>
</dbReference>
<comment type="caution">
    <text evidence="13">The sequence shown here is derived from an EMBL/GenBank/DDBJ whole genome shotgun (WGS) entry which is preliminary data.</text>
</comment>
<evidence type="ECO:0000256" key="7">
    <source>
        <dbReference type="ARBA" id="ARBA00022827"/>
    </source>
</evidence>
<dbReference type="Gene3D" id="1.10.150.570">
    <property type="entry name" value="GidA associated domain, C-terminal subdomain"/>
    <property type="match status" value="1"/>
</dbReference>
<dbReference type="FunFam" id="3.50.50.60:FF:000145">
    <property type="entry name" value="tRNA uridine 5-carboxymethylaminomethyl modification enzyme"/>
    <property type="match status" value="1"/>
</dbReference>
<dbReference type="GO" id="GO:0030488">
    <property type="term" value="P:tRNA methylation"/>
    <property type="evidence" value="ECO:0007669"/>
    <property type="project" value="TreeGrafter"/>
</dbReference>
<keyword evidence="7 11" id="KW-0274">FAD</keyword>
<evidence type="ECO:0000256" key="2">
    <source>
        <dbReference type="ARBA" id="ARBA00003717"/>
    </source>
</evidence>
<dbReference type="PANTHER" id="PTHR11806">
    <property type="entry name" value="GLUCOSE INHIBITED DIVISION PROTEIN A"/>
    <property type="match status" value="1"/>
</dbReference>
<comment type="subunit">
    <text evidence="9 11">Homodimer. Heterotetramer of two MnmE and two MnmG subunits.</text>
</comment>
<dbReference type="InterPro" id="IPR036188">
    <property type="entry name" value="FAD/NAD-bd_sf"/>
</dbReference>
<evidence type="ECO:0000256" key="5">
    <source>
        <dbReference type="ARBA" id="ARBA00022630"/>
    </source>
</evidence>
<feature type="binding site" evidence="11">
    <location>
        <begin position="269"/>
        <end position="283"/>
    </location>
    <ligand>
        <name>NAD(+)</name>
        <dbReference type="ChEBI" id="CHEBI:57540"/>
    </ligand>
</feature>
<dbReference type="HAMAP" id="MF_00129">
    <property type="entry name" value="MnmG_GidA"/>
    <property type="match status" value="1"/>
</dbReference>
<evidence type="ECO:0000256" key="10">
    <source>
        <dbReference type="ARBA" id="ARBA00031800"/>
    </source>
</evidence>
<keyword evidence="11" id="KW-0963">Cytoplasm</keyword>
<keyword evidence="14" id="KW-1185">Reference proteome</keyword>
<dbReference type="Pfam" id="PF01134">
    <property type="entry name" value="GIDA"/>
    <property type="match status" value="1"/>
</dbReference>
<reference evidence="13 14" key="1">
    <citation type="submission" date="2015-11" db="EMBL/GenBank/DDBJ databases">
        <title>Draft genome sequence of Paramesorhizobium deserti A-3-E, a strain highly resistant to diverse beta-lactam antibiotics.</title>
        <authorList>
            <person name="Lv R."/>
            <person name="Yang X."/>
            <person name="Fang N."/>
            <person name="Guo J."/>
            <person name="Luo X."/>
            <person name="Peng F."/>
            <person name="Yang R."/>
            <person name="Cui Y."/>
            <person name="Fang C."/>
            <person name="Song Y."/>
        </authorList>
    </citation>
    <scope>NUCLEOTIDE SEQUENCE [LARGE SCALE GENOMIC DNA]</scope>
    <source>
        <strain evidence="13 14">A-3-E</strain>
    </source>
</reference>
<dbReference type="InterPro" id="IPR020595">
    <property type="entry name" value="MnmG-rel_CS"/>
</dbReference>
<evidence type="ECO:0000256" key="4">
    <source>
        <dbReference type="ARBA" id="ARBA00020461"/>
    </source>
</evidence>
<dbReference type="InterPro" id="IPR040131">
    <property type="entry name" value="MnmG_N"/>
</dbReference>
<dbReference type="InterPro" id="IPR002218">
    <property type="entry name" value="MnmG-rel"/>
</dbReference>
<dbReference type="GO" id="GO:0050660">
    <property type="term" value="F:flavin adenine dinucleotide binding"/>
    <property type="evidence" value="ECO:0007669"/>
    <property type="project" value="UniProtKB-UniRule"/>
</dbReference>
<feature type="binding site" evidence="11">
    <location>
        <begin position="10"/>
        <end position="15"/>
    </location>
    <ligand>
        <name>FAD</name>
        <dbReference type="ChEBI" id="CHEBI:57692"/>
    </ligand>
</feature>
<dbReference type="Gene3D" id="3.50.50.60">
    <property type="entry name" value="FAD/NAD(P)-binding domain"/>
    <property type="match status" value="2"/>
</dbReference>
<dbReference type="GO" id="GO:0005829">
    <property type="term" value="C:cytosol"/>
    <property type="evidence" value="ECO:0007669"/>
    <property type="project" value="TreeGrafter"/>
</dbReference>
<evidence type="ECO:0000259" key="12">
    <source>
        <dbReference type="SMART" id="SM01228"/>
    </source>
</evidence>
<dbReference type="InterPro" id="IPR026904">
    <property type="entry name" value="MnmG_C"/>
</dbReference>
<name>A0A135I1D7_9HYPH</name>
<evidence type="ECO:0000313" key="14">
    <source>
        <dbReference type="Proteomes" id="UP000070107"/>
    </source>
</evidence>
<dbReference type="Proteomes" id="UP000070107">
    <property type="component" value="Unassembled WGS sequence"/>
</dbReference>
<dbReference type="STRING" id="1494590.ATN84_05905"/>
<accession>A0A135I1D7</accession>
<organism evidence="13 14">
    <name type="scientific">Paramesorhizobium deserti</name>
    <dbReference type="NCBI Taxonomy" id="1494590"/>
    <lineage>
        <taxon>Bacteria</taxon>
        <taxon>Pseudomonadati</taxon>
        <taxon>Pseudomonadota</taxon>
        <taxon>Alphaproteobacteria</taxon>
        <taxon>Hyphomicrobiales</taxon>
        <taxon>Phyllobacteriaceae</taxon>
        <taxon>Paramesorhizobium</taxon>
    </lineage>
</organism>
<protein>
    <recommendedName>
        <fullName evidence="4 11">tRNA uridine 5-carboxymethylaminomethyl modification enzyme MnmG</fullName>
    </recommendedName>
    <alternativeName>
        <fullName evidence="10 11">Glucose-inhibited division protein A</fullName>
    </alternativeName>
</protein>
<dbReference type="EMBL" id="LNTU01000001">
    <property type="protein sequence ID" value="KXF79251.1"/>
    <property type="molecule type" value="Genomic_DNA"/>
</dbReference>
<dbReference type="AlphaFoldDB" id="A0A135I1D7"/>
<comment type="function">
    <text evidence="2 11">NAD-binding protein involved in the addition of a carboxymethylaminomethyl (cmnm) group at the wobble position (U34) of certain tRNAs, forming tRNA-cmnm(5)s(2)U34.</text>
</comment>
<evidence type="ECO:0000256" key="11">
    <source>
        <dbReference type="HAMAP-Rule" id="MF_00129"/>
    </source>
</evidence>
<evidence type="ECO:0000256" key="9">
    <source>
        <dbReference type="ARBA" id="ARBA00025948"/>
    </source>
</evidence>
<evidence type="ECO:0000256" key="6">
    <source>
        <dbReference type="ARBA" id="ARBA00022694"/>
    </source>
</evidence>
<dbReference type="PANTHER" id="PTHR11806:SF0">
    <property type="entry name" value="PROTEIN MTO1 HOMOLOG, MITOCHONDRIAL"/>
    <property type="match status" value="1"/>
</dbReference>